<dbReference type="EMBL" id="CP003051">
    <property type="protein sequence ID" value="AGA92132.1"/>
    <property type="molecule type" value="Genomic_DNA"/>
</dbReference>
<dbReference type="GO" id="GO:0008194">
    <property type="term" value="F:UDP-glycosyltransferase activity"/>
    <property type="evidence" value="ECO:0007669"/>
    <property type="project" value="InterPro"/>
</dbReference>
<dbReference type="InterPro" id="IPR050426">
    <property type="entry name" value="Glycosyltransferase_28"/>
</dbReference>
<dbReference type="Pfam" id="PF06722">
    <property type="entry name" value="EryCIII-like_C"/>
    <property type="match status" value="1"/>
</dbReference>
<dbReference type="GO" id="GO:0005975">
    <property type="term" value="P:carbohydrate metabolic process"/>
    <property type="evidence" value="ECO:0007669"/>
    <property type="project" value="InterPro"/>
</dbReference>
<evidence type="ECO:0000313" key="4">
    <source>
        <dbReference type="Proteomes" id="UP000010816"/>
    </source>
</evidence>
<dbReference type="InterPro" id="IPR010610">
    <property type="entry name" value="EryCIII-like_C"/>
</dbReference>
<evidence type="ECO:0000313" key="3">
    <source>
        <dbReference type="EMBL" id="AGA92132.1"/>
    </source>
</evidence>
<dbReference type="PANTHER" id="PTHR48050">
    <property type="entry name" value="STEROL 3-BETA-GLUCOSYLTRANSFERASE"/>
    <property type="match status" value="1"/>
</dbReference>
<dbReference type="GO" id="GO:0016758">
    <property type="term" value="F:hexosyltransferase activity"/>
    <property type="evidence" value="ECO:0007669"/>
    <property type="project" value="InterPro"/>
</dbReference>
<reference evidence="3 4" key="1">
    <citation type="submission" date="2011-09" db="EMBL/GenBank/DDBJ databases">
        <title>Complete sequence of chromosome of Thioflavicoccus mobilis 8321.</title>
        <authorList>
            <consortium name="US DOE Joint Genome Institute"/>
            <person name="Lucas S."/>
            <person name="Han J."/>
            <person name="Lapidus A."/>
            <person name="Cheng J.-F."/>
            <person name="Goodwin L."/>
            <person name="Pitluck S."/>
            <person name="Peters L."/>
            <person name="Ovchinnikova G."/>
            <person name="Lu M."/>
            <person name="Detter J.C."/>
            <person name="Han C."/>
            <person name="Tapia R."/>
            <person name="Land M."/>
            <person name="Hauser L."/>
            <person name="Kyrpides N."/>
            <person name="Ivanova N."/>
            <person name="Pagani I."/>
            <person name="Vogl K."/>
            <person name="Liu Z."/>
            <person name="Imhoff J."/>
            <person name="Thiel V."/>
            <person name="Frigaard N.-U."/>
            <person name="Bryant D."/>
            <person name="Woyke T."/>
        </authorList>
    </citation>
    <scope>NUCLEOTIDE SEQUENCE [LARGE SCALE GENOMIC DNA]</scope>
    <source>
        <strain evidence="3 4">8321</strain>
    </source>
</reference>
<dbReference type="HOGENOM" id="CLU_000537_8_0_6"/>
<dbReference type="CDD" id="cd03784">
    <property type="entry name" value="GT1_Gtf-like"/>
    <property type="match status" value="1"/>
</dbReference>
<feature type="domain" description="Glycosyltransferase family 28 N-terminal" evidence="1">
    <location>
        <begin position="13"/>
        <end position="127"/>
    </location>
</feature>
<gene>
    <name evidence="3" type="ORF">Thimo_3469</name>
</gene>
<accession>L0H263</accession>
<dbReference type="InterPro" id="IPR002213">
    <property type="entry name" value="UDP_glucos_trans"/>
</dbReference>
<dbReference type="STRING" id="765912.Thimo_3469"/>
<keyword evidence="3" id="KW-0808">Transferase</keyword>
<name>L0H263_9GAMM</name>
<dbReference type="Gene3D" id="3.40.50.2000">
    <property type="entry name" value="Glycogen Phosphorylase B"/>
    <property type="match status" value="2"/>
</dbReference>
<organism evidence="3 4">
    <name type="scientific">Thioflavicoccus mobilis 8321</name>
    <dbReference type="NCBI Taxonomy" id="765912"/>
    <lineage>
        <taxon>Bacteria</taxon>
        <taxon>Pseudomonadati</taxon>
        <taxon>Pseudomonadota</taxon>
        <taxon>Gammaproteobacteria</taxon>
        <taxon>Chromatiales</taxon>
        <taxon>Chromatiaceae</taxon>
        <taxon>Thioflavicoccus</taxon>
    </lineage>
</organism>
<evidence type="ECO:0000259" key="2">
    <source>
        <dbReference type="Pfam" id="PF06722"/>
    </source>
</evidence>
<evidence type="ECO:0000259" key="1">
    <source>
        <dbReference type="Pfam" id="PF03033"/>
    </source>
</evidence>
<dbReference type="InterPro" id="IPR004276">
    <property type="entry name" value="GlycoTrans_28_N"/>
</dbReference>
<feature type="domain" description="Erythromycin biosynthesis protein CIII-like C-terminal" evidence="2">
    <location>
        <begin position="307"/>
        <end position="405"/>
    </location>
</feature>
<keyword evidence="4" id="KW-1185">Reference proteome</keyword>
<protein>
    <submittedName>
        <fullName evidence="3">Glycosyl transferase, UDP-glucuronosyltransferase</fullName>
    </submittedName>
</protein>
<sequence length="440" mass="47292">MKVGILTNIAASSRGDVEPYVALAKGLKARGHEVVLVCEHKYVGFVSEHGVECEGCVGPELPSDKFPGALRRLRRFIARNFLSQAEAVRSAFSDVDGVISSESLFSFEVGQSLAESLGCSFLPAFYSPLGSTSTFACPFLVPPIKNNRFANRLSRRLAARLVRRLTRPPLNVARRSILGLPEKDRSAPGVLGMIDAGLPVLYGFSPALLPKPNDWHESAHVVGYWMLHPNDGWQASRDLERFVEDGDPPVAIALGRGNAFGIKRVGAGRYWSEVQQALAQADLRGVVITAGYPVPSGEGKTDRAFFVRSVPYSWLFSRTSAVVHHCGAGTTGAVLRSGVPSVAIPAAFDQSFWAAQLEGAGLSTRALPMRRFSASRLARLLRQAVDEPRFAQSAKAIAAAMSSEDGVSEGARLAEEYLQVGGVETRRSGKDVPKACLGDG</sequence>
<dbReference type="PATRIC" id="fig|765912.4.peg.3399"/>
<dbReference type="AlphaFoldDB" id="L0H263"/>
<dbReference type="GO" id="GO:0033072">
    <property type="term" value="P:vancomycin biosynthetic process"/>
    <property type="evidence" value="ECO:0007669"/>
    <property type="project" value="UniProtKB-ARBA"/>
</dbReference>
<dbReference type="RefSeq" id="WP_015282259.1">
    <property type="nucleotide sequence ID" value="NC_019940.1"/>
</dbReference>
<dbReference type="Pfam" id="PF03033">
    <property type="entry name" value="Glyco_transf_28"/>
    <property type="match status" value="1"/>
</dbReference>
<dbReference type="PANTHER" id="PTHR48050:SF13">
    <property type="entry name" value="STEROL 3-BETA-GLUCOSYLTRANSFERASE UGT80A2"/>
    <property type="match status" value="1"/>
</dbReference>
<dbReference type="SUPFAM" id="SSF53756">
    <property type="entry name" value="UDP-Glycosyltransferase/glycogen phosphorylase"/>
    <property type="match status" value="1"/>
</dbReference>
<proteinExistence type="predicted"/>
<dbReference type="eggNOG" id="COG1819">
    <property type="taxonomic scope" value="Bacteria"/>
</dbReference>
<dbReference type="KEGG" id="tmb:Thimo_3469"/>
<dbReference type="Proteomes" id="UP000010816">
    <property type="component" value="Chromosome"/>
</dbReference>